<name>A0A511N331_DEIC1</name>
<evidence type="ECO:0000256" key="2">
    <source>
        <dbReference type="SAM" id="Phobius"/>
    </source>
</evidence>
<keyword evidence="2" id="KW-0812">Transmembrane</keyword>
<gene>
    <name evidence="3" type="ORF">DC3_24610</name>
</gene>
<comment type="caution">
    <text evidence="3">The sequence shown here is derived from an EMBL/GenBank/DDBJ whole genome shotgun (WGS) entry which is preliminary data.</text>
</comment>
<keyword evidence="2" id="KW-1133">Transmembrane helix</keyword>
<feature type="transmembrane region" description="Helical" evidence="2">
    <location>
        <begin position="6"/>
        <end position="30"/>
    </location>
</feature>
<feature type="compositionally biased region" description="Basic residues" evidence="1">
    <location>
        <begin position="41"/>
        <end position="57"/>
    </location>
</feature>
<dbReference type="EMBL" id="BJXB01000010">
    <property type="protein sequence ID" value="GEM46826.1"/>
    <property type="molecule type" value="Genomic_DNA"/>
</dbReference>
<proteinExistence type="predicted"/>
<keyword evidence="2" id="KW-0472">Membrane</keyword>
<protein>
    <submittedName>
        <fullName evidence="3">Uncharacterized protein</fullName>
    </submittedName>
</protein>
<dbReference type="AlphaFoldDB" id="A0A511N331"/>
<evidence type="ECO:0000313" key="4">
    <source>
        <dbReference type="Proteomes" id="UP000321306"/>
    </source>
</evidence>
<dbReference type="RefSeq" id="WP_186815987.1">
    <property type="nucleotide sequence ID" value="NZ_BJXB01000010.1"/>
</dbReference>
<feature type="region of interest" description="Disordered" evidence="1">
    <location>
        <begin position="37"/>
        <end position="57"/>
    </location>
</feature>
<accession>A0A511N331</accession>
<evidence type="ECO:0000313" key="3">
    <source>
        <dbReference type="EMBL" id="GEM46826.1"/>
    </source>
</evidence>
<organism evidence="3 4">
    <name type="scientific">Deinococcus cellulosilyticus (strain DSM 18568 / NBRC 106333 / KACC 11606 / 5516J-15)</name>
    <dbReference type="NCBI Taxonomy" id="1223518"/>
    <lineage>
        <taxon>Bacteria</taxon>
        <taxon>Thermotogati</taxon>
        <taxon>Deinococcota</taxon>
        <taxon>Deinococci</taxon>
        <taxon>Deinococcales</taxon>
        <taxon>Deinococcaceae</taxon>
        <taxon>Deinococcus</taxon>
    </lineage>
</organism>
<dbReference type="Proteomes" id="UP000321306">
    <property type="component" value="Unassembled WGS sequence"/>
</dbReference>
<reference evidence="3 4" key="1">
    <citation type="submission" date="2019-07" db="EMBL/GenBank/DDBJ databases">
        <title>Whole genome shotgun sequence of Deinococcus cellulosilyticus NBRC 106333.</title>
        <authorList>
            <person name="Hosoyama A."/>
            <person name="Uohara A."/>
            <person name="Ohji S."/>
            <person name="Ichikawa N."/>
        </authorList>
    </citation>
    <scope>NUCLEOTIDE SEQUENCE [LARGE SCALE GENOMIC DNA]</scope>
    <source>
        <strain evidence="3 4">NBRC 106333</strain>
    </source>
</reference>
<sequence length="57" mass="6887">MNEWLSNPWLLILTCVLVGAGLPGLVIMYLRYRSDPQVVQRAKRRRRKRRRRSSYQE</sequence>
<keyword evidence="4" id="KW-1185">Reference proteome</keyword>
<evidence type="ECO:0000256" key="1">
    <source>
        <dbReference type="SAM" id="MobiDB-lite"/>
    </source>
</evidence>